<dbReference type="InterPro" id="IPR002557">
    <property type="entry name" value="Chitin-bd_dom"/>
</dbReference>
<evidence type="ECO:0000256" key="6">
    <source>
        <dbReference type="SAM" id="SignalP"/>
    </source>
</evidence>
<organism evidence="8 9">
    <name type="scientific">Bactrocera dorsalis</name>
    <name type="common">Oriental fruit fly</name>
    <name type="synonym">Dacus dorsalis</name>
    <dbReference type="NCBI Taxonomy" id="27457"/>
    <lineage>
        <taxon>Eukaryota</taxon>
        <taxon>Metazoa</taxon>
        <taxon>Ecdysozoa</taxon>
        <taxon>Arthropoda</taxon>
        <taxon>Hexapoda</taxon>
        <taxon>Insecta</taxon>
        <taxon>Pterygota</taxon>
        <taxon>Neoptera</taxon>
        <taxon>Endopterygota</taxon>
        <taxon>Diptera</taxon>
        <taxon>Brachycera</taxon>
        <taxon>Muscomorpha</taxon>
        <taxon>Tephritoidea</taxon>
        <taxon>Tephritidae</taxon>
        <taxon>Bactrocera</taxon>
        <taxon>Bactrocera</taxon>
    </lineage>
</organism>
<dbReference type="SUPFAM" id="SSF57625">
    <property type="entry name" value="Invertebrate chitin-binding proteins"/>
    <property type="match status" value="1"/>
</dbReference>
<accession>A0A6I9V7N8</accession>
<dbReference type="Proteomes" id="UP001652620">
    <property type="component" value="Chromosome 5"/>
</dbReference>
<dbReference type="AlphaFoldDB" id="A0A6I9V7N8"/>
<sequence>MKFHVFLFVCAALVAATSSIAIEDGIVCPKQQTDTSDVVQIPSPSNCGIFYKCERGRPIVNKCPQGLHYNTRLMVCDYPSRANCVLINPDE</sequence>
<dbReference type="Gene3D" id="2.170.140.10">
    <property type="entry name" value="Chitin binding domain"/>
    <property type="match status" value="1"/>
</dbReference>
<keyword evidence="8" id="KW-1185">Reference proteome</keyword>
<protein>
    <submittedName>
        <fullName evidence="9">Peritrophin-1</fullName>
    </submittedName>
</protein>
<dbReference type="GO" id="GO:0008061">
    <property type="term" value="F:chitin binding"/>
    <property type="evidence" value="ECO:0007669"/>
    <property type="project" value="UniProtKB-KW"/>
</dbReference>
<proteinExistence type="predicted"/>
<dbReference type="GeneID" id="105227886"/>
<keyword evidence="4" id="KW-1015">Disulfide bond</keyword>
<evidence type="ECO:0000256" key="4">
    <source>
        <dbReference type="ARBA" id="ARBA00023157"/>
    </source>
</evidence>
<evidence type="ECO:0000256" key="2">
    <source>
        <dbReference type="ARBA" id="ARBA00022729"/>
    </source>
</evidence>
<dbReference type="PANTHER" id="PTHR23301">
    <property type="entry name" value="CHITIN BINDING PERITROPHIN-A"/>
    <property type="match status" value="1"/>
</dbReference>
<dbReference type="OrthoDB" id="6020543at2759"/>
<evidence type="ECO:0000313" key="8">
    <source>
        <dbReference type="Proteomes" id="UP001652620"/>
    </source>
</evidence>
<dbReference type="GO" id="GO:0005576">
    <property type="term" value="C:extracellular region"/>
    <property type="evidence" value="ECO:0007669"/>
    <property type="project" value="InterPro"/>
</dbReference>
<evidence type="ECO:0000256" key="1">
    <source>
        <dbReference type="ARBA" id="ARBA00022669"/>
    </source>
</evidence>
<reference evidence="9" key="1">
    <citation type="submission" date="2025-08" db="UniProtKB">
        <authorList>
            <consortium name="RefSeq"/>
        </authorList>
    </citation>
    <scope>IDENTIFICATION</scope>
    <source>
        <tissue evidence="9">Adult</tissue>
    </source>
</reference>
<dbReference type="Pfam" id="PF01607">
    <property type="entry name" value="CBM_14"/>
    <property type="match status" value="1"/>
</dbReference>
<evidence type="ECO:0000259" key="7">
    <source>
        <dbReference type="PROSITE" id="PS50940"/>
    </source>
</evidence>
<feature type="signal peptide" evidence="6">
    <location>
        <begin position="1"/>
        <end position="19"/>
    </location>
</feature>
<feature type="chain" id="PRO_5046530488" evidence="6">
    <location>
        <begin position="20"/>
        <end position="91"/>
    </location>
</feature>
<dbReference type="RefSeq" id="XP_011205724.2">
    <property type="nucleotide sequence ID" value="XM_011207422.3"/>
</dbReference>
<keyword evidence="5" id="KW-0325">Glycoprotein</keyword>
<dbReference type="InParanoid" id="A0A6I9V7N8"/>
<dbReference type="InterPro" id="IPR051940">
    <property type="entry name" value="Chitin_bind-dev_reg"/>
</dbReference>
<dbReference type="InterPro" id="IPR036508">
    <property type="entry name" value="Chitin-bd_dom_sf"/>
</dbReference>
<dbReference type="SMART" id="SM00494">
    <property type="entry name" value="ChtBD2"/>
    <property type="match status" value="1"/>
</dbReference>
<keyword evidence="1" id="KW-0147">Chitin-binding</keyword>
<evidence type="ECO:0000313" key="9">
    <source>
        <dbReference type="RefSeq" id="XP_011205724.2"/>
    </source>
</evidence>
<dbReference type="PROSITE" id="PS50940">
    <property type="entry name" value="CHIT_BIND_II"/>
    <property type="match status" value="1"/>
</dbReference>
<evidence type="ECO:0000256" key="5">
    <source>
        <dbReference type="ARBA" id="ARBA00023180"/>
    </source>
</evidence>
<gene>
    <name evidence="9" type="primary">LOC105227886</name>
</gene>
<feature type="domain" description="Chitin-binding type-2" evidence="7">
    <location>
        <begin position="25"/>
        <end position="86"/>
    </location>
</feature>
<keyword evidence="2 6" id="KW-0732">Signal</keyword>
<dbReference type="KEGG" id="bdr:105227886"/>
<dbReference type="PANTHER" id="PTHR23301:SF0">
    <property type="entry name" value="CHITIN-BINDING TYPE-2 DOMAIN-CONTAINING PROTEIN-RELATED"/>
    <property type="match status" value="1"/>
</dbReference>
<name>A0A6I9V7N8_BACDO</name>
<evidence type="ECO:0000256" key="3">
    <source>
        <dbReference type="ARBA" id="ARBA00022737"/>
    </source>
</evidence>
<keyword evidence="3" id="KW-0677">Repeat</keyword>